<dbReference type="Proteomes" id="UP000041254">
    <property type="component" value="Unassembled WGS sequence"/>
</dbReference>
<sequence>MILRRTATRLSARSAALRSARRCAASSTSAVGPVNVLLGRELSNHFHLATELFLIEERQPRQPTLFLWRNDKTIVIGRHQNVWRECDVQKMDRDGVQLSRRDSGGGAVYQDLGNTCFTFLSPGGTFDKARNNAIILNALKNRFGTQGEASGRNDLVVDGKKFSGAAFKQLGPVDLHHGTLLLHVDLDGLGRYLTPHKLKLQSKGVASVAARVCNLRDLNPEINHQTVCDALIAEFARSYGADPDSIQAEEVTSTSPLTQSQVFQKHLSRLQDWEWRFGSSPQFSHELETRFDWGTFTVHLDVKGGVVSQCRIFSDCLDAPLIDLLTTSLQGVKYDPSELYKAALKVADTDVRESWMKEFGSWIREQVAT</sequence>
<keyword evidence="5" id="KW-0436">Ligase</keyword>
<dbReference type="Pfam" id="PF10437">
    <property type="entry name" value="Lip_prot_lig_C"/>
    <property type="match status" value="1"/>
</dbReference>
<dbReference type="EC" id="6.3.1.20" evidence="4"/>
<dbReference type="Gene3D" id="3.30.390.50">
    <property type="entry name" value="CO dehydrogenase flavoprotein, C-terminal domain"/>
    <property type="match status" value="1"/>
</dbReference>
<dbReference type="PhylomeDB" id="A0A0G4F1T9"/>
<protein>
    <recommendedName>
        <fullName evidence="4">lipoate--protein ligase</fullName>
        <ecNumber evidence="4">6.3.1.20</ecNumber>
    </recommendedName>
</protein>
<evidence type="ECO:0000256" key="7">
    <source>
        <dbReference type="ARBA" id="ARBA00022840"/>
    </source>
</evidence>
<evidence type="ECO:0000313" key="10">
    <source>
        <dbReference type="EMBL" id="CEM05712.1"/>
    </source>
</evidence>
<dbReference type="STRING" id="1169540.A0A0G4F1T9"/>
<feature type="domain" description="BPL/LPL catalytic" evidence="9">
    <location>
        <begin position="59"/>
        <end position="243"/>
    </location>
</feature>
<evidence type="ECO:0000256" key="6">
    <source>
        <dbReference type="ARBA" id="ARBA00022741"/>
    </source>
</evidence>
<evidence type="ECO:0000256" key="3">
    <source>
        <dbReference type="ARBA" id="ARBA00008242"/>
    </source>
</evidence>
<dbReference type="Gene3D" id="3.30.930.10">
    <property type="entry name" value="Bira Bifunctional Protein, Domain 2"/>
    <property type="match status" value="1"/>
</dbReference>
<comment type="similarity">
    <text evidence="3">Belongs to the LplA family.</text>
</comment>
<dbReference type="InterPro" id="IPR004143">
    <property type="entry name" value="BPL_LPL_catalytic"/>
</dbReference>
<dbReference type="UniPathway" id="UPA00537">
    <property type="reaction ID" value="UER00594"/>
</dbReference>
<reference evidence="10 11" key="1">
    <citation type="submission" date="2014-11" db="EMBL/GenBank/DDBJ databases">
        <authorList>
            <person name="Zhu J."/>
            <person name="Qi W."/>
            <person name="Song R."/>
        </authorList>
    </citation>
    <scope>NUCLEOTIDE SEQUENCE [LARGE SCALE GENOMIC DNA]</scope>
</reference>
<dbReference type="PANTHER" id="PTHR12561:SF3">
    <property type="entry name" value="LIPOYLTRANSFERASE 1, MITOCHONDRIAL"/>
    <property type="match status" value="1"/>
</dbReference>
<dbReference type="OrthoDB" id="201621at2759"/>
<dbReference type="GO" id="GO:0005737">
    <property type="term" value="C:cytoplasm"/>
    <property type="evidence" value="ECO:0007669"/>
    <property type="project" value="TreeGrafter"/>
</dbReference>
<dbReference type="InParanoid" id="A0A0G4F1T9"/>
<comment type="pathway">
    <text evidence="1">Protein modification; protein lipoylation via exogenous pathway; protein N(6)-(lipoyl)lysine from lipoate: step 2/2.</text>
</comment>
<accession>A0A0G4F1T9</accession>
<organism evidence="10 11">
    <name type="scientific">Vitrella brassicaformis (strain CCMP3155)</name>
    <dbReference type="NCBI Taxonomy" id="1169540"/>
    <lineage>
        <taxon>Eukaryota</taxon>
        <taxon>Sar</taxon>
        <taxon>Alveolata</taxon>
        <taxon>Colpodellida</taxon>
        <taxon>Vitrellaceae</taxon>
        <taxon>Vitrella</taxon>
    </lineage>
</organism>
<dbReference type="InterPro" id="IPR045864">
    <property type="entry name" value="aa-tRNA-synth_II/BPL/LPL"/>
</dbReference>
<evidence type="ECO:0000256" key="8">
    <source>
        <dbReference type="ARBA" id="ARBA00048037"/>
    </source>
</evidence>
<evidence type="ECO:0000256" key="2">
    <source>
        <dbReference type="ARBA" id="ARBA00005124"/>
    </source>
</evidence>
<evidence type="ECO:0000313" key="11">
    <source>
        <dbReference type="Proteomes" id="UP000041254"/>
    </source>
</evidence>
<evidence type="ECO:0000256" key="5">
    <source>
        <dbReference type="ARBA" id="ARBA00022598"/>
    </source>
</evidence>
<dbReference type="GO" id="GO:0005524">
    <property type="term" value="F:ATP binding"/>
    <property type="evidence" value="ECO:0007669"/>
    <property type="project" value="UniProtKB-KW"/>
</dbReference>
<dbReference type="GO" id="GO:0016979">
    <property type="term" value="F:lipoate-protein ligase activity"/>
    <property type="evidence" value="ECO:0007669"/>
    <property type="project" value="UniProtKB-EC"/>
</dbReference>
<gene>
    <name evidence="10" type="ORF">Vbra_5532</name>
</gene>
<comment type="pathway">
    <text evidence="2">Protein modification; protein lipoylation via exogenous pathway; protein N(6)-(lipoyl)lysine from lipoate: step 1/2.</text>
</comment>
<dbReference type="PROSITE" id="PS51733">
    <property type="entry name" value="BPL_LPL_CATALYTIC"/>
    <property type="match status" value="1"/>
</dbReference>
<evidence type="ECO:0000256" key="4">
    <source>
        <dbReference type="ARBA" id="ARBA00012367"/>
    </source>
</evidence>
<dbReference type="NCBIfam" id="TIGR00545">
    <property type="entry name" value="lipoyltrans"/>
    <property type="match status" value="1"/>
</dbReference>
<dbReference type="SUPFAM" id="SSF55681">
    <property type="entry name" value="Class II aaRS and biotin synthetases"/>
    <property type="match status" value="1"/>
</dbReference>
<keyword evidence="11" id="KW-1185">Reference proteome</keyword>
<dbReference type="CDD" id="cd16443">
    <property type="entry name" value="LplA"/>
    <property type="match status" value="1"/>
</dbReference>
<dbReference type="InterPro" id="IPR019491">
    <property type="entry name" value="Lipoate_protein_ligase_C"/>
</dbReference>
<dbReference type="Pfam" id="PF21948">
    <property type="entry name" value="LplA-B_cat"/>
    <property type="match status" value="1"/>
</dbReference>
<dbReference type="VEuPathDB" id="CryptoDB:Vbra_5532"/>
<dbReference type="FunCoup" id="A0A0G4F1T9">
    <property type="interactions" value="129"/>
</dbReference>
<dbReference type="SUPFAM" id="SSF82649">
    <property type="entry name" value="SufE/NifU"/>
    <property type="match status" value="1"/>
</dbReference>
<dbReference type="EMBL" id="CDMY01000363">
    <property type="protein sequence ID" value="CEM05712.1"/>
    <property type="molecule type" value="Genomic_DNA"/>
</dbReference>
<dbReference type="OMA" id="RYQNWDW"/>
<evidence type="ECO:0000256" key="1">
    <source>
        <dbReference type="ARBA" id="ARBA00005085"/>
    </source>
</evidence>
<dbReference type="InterPro" id="IPR004562">
    <property type="entry name" value="LipoylTrfase_LipoateP_Ligase"/>
</dbReference>
<proteinExistence type="inferred from homology"/>
<dbReference type="PANTHER" id="PTHR12561">
    <property type="entry name" value="LIPOATE-PROTEIN LIGASE"/>
    <property type="match status" value="1"/>
</dbReference>
<name>A0A0G4F1T9_VITBC</name>
<dbReference type="GO" id="GO:0009249">
    <property type="term" value="P:protein lipoylation"/>
    <property type="evidence" value="ECO:0007669"/>
    <property type="project" value="InterPro"/>
</dbReference>
<dbReference type="GO" id="GO:0017118">
    <property type="term" value="F:lipoyltransferase activity"/>
    <property type="evidence" value="ECO:0007669"/>
    <property type="project" value="TreeGrafter"/>
</dbReference>
<keyword evidence="6" id="KW-0547">Nucleotide-binding</keyword>
<keyword evidence="7" id="KW-0067">ATP-binding</keyword>
<dbReference type="AlphaFoldDB" id="A0A0G4F1T9"/>
<comment type="catalytic activity">
    <reaction evidence="8">
        <text>L-lysyl-[lipoyl-carrier protein] + (R)-lipoate + ATP = N(6)-[(R)-lipoyl]-L-lysyl-[lipoyl-carrier protein] + AMP + diphosphate + H(+)</text>
        <dbReference type="Rhea" id="RHEA:49288"/>
        <dbReference type="Rhea" id="RHEA-COMP:10500"/>
        <dbReference type="Rhea" id="RHEA-COMP:10502"/>
        <dbReference type="ChEBI" id="CHEBI:15378"/>
        <dbReference type="ChEBI" id="CHEBI:29969"/>
        <dbReference type="ChEBI" id="CHEBI:30616"/>
        <dbReference type="ChEBI" id="CHEBI:33019"/>
        <dbReference type="ChEBI" id="CHEBI:83088"/>
        <dbReference type="ChEBI" id="CHEBI:83099"/>
        <dbReference type="ChEBI" id="CHEBI:456215"/>
        <dbReference type="EC" id="6.3.1.20"/>
    </reaction>
</comment>
<evidence type="ECO:0000259" key="9">
    <source>
        <dbReference type="PROSITE" id="PS51733"/>
    </source>
</evidence>